<proteinExistence type="predicted"/>
<feature type="domain" description="DUF569" evidence="1">
    <location>
        <begin position="170"/>
        <end position="221"/>
    </location>
</feature>
<dbReference type="Gene3D" id="2.80.10.50">
    <property type="match status" value="2"/>
</dbReference>
<sequence>MELFYDAKAVRFRSHLNKYLVADDDQRTIRQSRNGLSRKARWLVEVADPENRHLIRLRSSSGMYLTAPDKPFLLSMKGEKQVLQTSPEIMEDVRIVWEPLRYGFQVKLRGYGGKFLSASGGTLRWSNRVTHDSATTHNWILWNVEPVHVPEDESLTDYLTMSPLTRRPAMELFQKAKAVRLQSRHYKYLTALEDGESVTQDRNGASTNAKWTVEFVEKTDNTATKDWVLWNVHVVEILADSSVPKRPSPLGLPSDSCASESRSSSAISSEFSSFSRHESSDSFAGSPPKLGDGRFIFYYIADEFGEIDEEMEELCITFNGNTVEELKKTVEDATGLEEITVCTNSPLNGMLYPLSYALSSQLTTSTQQYNYECYCIAIFI</sequence>
<evidence type="ECO:0000313" key="2">
    <source>
        <dbReference type="EMBL" id="KAK4376749.1"/>
    </source>
</evidence>
<dbReference type="Pfam" id="PF04601">
    <property type="entry name" value="DUF569"/>
    <property type="match status" value="2"/>
</dbReference>
<feature type="domain" description="DUF569" evidence="1">
    <location>
        <begin position="1"/>
        <end position="142"/>
    </location>
</feature>
<organism evidence="2 3">
    <name type="scientific">Anisodus tanguticus</name>
    <dbReference type="NCBI Taxonomy" id="243964"/>
    <lineage>
        <taxon>Eukaryota</taxon>
        <taxon>Viridiplantae</taxon>
        <taxon>Streptophyta</taxon>
        <taxon>Embryophyta</taxon>
        <taxon>Tracheophyta</taxon>
        <taxon>Spermatophyta</taxon>
        <taxon>Magnoliopsida</taxon>
        <taxon>eudicotyledons</taxon>
        <taxon>Gunneridae</taxon>
        <taxon>Pentapetalae</taxon>
        <taxon>asterids</taxon>
        <taxon>lamiids</taxon>
        <taxon>Solanales</taxon>
        <taxon>Solanaceae</taxon>
        <taxon>Solanoideae</taxon>
        <taxon>Hyoscyameae</taxon>
        <taxon>Anisodus</taxon>
    </lineage>
</organism>
<dbReference type="InterPro" id="IPR008999">
    <property type="entry name" value="Actin-crosslinking"/>
</dbReference>
<dbReference type="EMBL" id="JAVYJV010000002">
    <property type="protein sequence ID" value="KAK4376749.1"/>
    <property type="molecule type" value="Genomic_DNA"/>
</dbReference>
<dbReference type="InterPro" id="IPR007679">
    <property type="entry name" value="DUF569"/>
</dbReference>
<keyword evidence="3" id="KW-1185">Reference proteome</keyword>
<comment type="caution">
    <text evidence="2">The sequence shown here is derived from an EMBL/GenBank/DDBJ whole genome shotgun (WGS) entry which is preliminary data.</text>
</comment>
<dbReference type="SUPFAM" id="SSF50405">
    <property type="entry name" value="Actin-crosslinking proteins"/>
    <property type="match status" value="2"/>
</dbReference>
<accession>A0AAE1VWE8</accession>
<evidence type="ECO:0000259" key="1">
    <source>
        <dbReference type="Pfam" id="PF04601"/>
    </source>
</evidence>
<dbReference type="PANTHER" id="PTHR31205:SF93">
    <property type="entry name" value="DUF569 DOMAIN-CONTAINING PROTEIN"/>
    <property type="match status" value="1"/>
</dbReference>
<evidence type="ECO:0000313" key="3">
    <source>
        <dbReference type="Proteomes" id="UP001291623"/>
    </source>
</evidence>
<protein>
    <recommendedName>
        <fullName evidence="1">DUF569 domain-containing protein</fullName>
    </recommendedName>
</protein>
<name>A0AAE1VWE8_9SOLA</name>
<gene>
    <name evidence="2" type="ORF">RND71_003045</name>
</gene>
<dbReference type="Proteomes" id="UP001291623">
    <property type="component" value="Unassembled WGS sequence"/>
</dbReference>
<dbReference type="CDD" id="cd23340">
    <property type="entry name" value="beta-trefoil_FSCN_ACP-like"/>
    <property type="match status" value="1"/>
</dbReference>
<reference evidence="2" key="1">
    <citation type="submission" date="2023-12" db="EMBL/GenBank/DDBJ databases">
        <title>Genome assembly of Anisodus tanguticus.</title>
        <authorList>
            <person name="Wang Y.-J."/>
        </authorList>
    </citation>
    <scope>NUCLEOTIDE SEQUENCE</scope>
    <source>
        <strain evidence="2">KB-2021</strain>
        <tissue evidence="2">Leaf</tissue>
    </source>
</reference>
<dbReference type="AlphaFoldDB" id="A0AAE1VWE8"/>
<dbReference type="PANTHER" id="PTHR31205">
    <property type="entry name" value="ACTIN CROSS-LINKING PROTEIN (DUF569)"/>
    <property type="match status" value="1"/>
</dbReference>